<evidence type="ECO:0000313" key="2">
    <source>
        <dbReference type="EMBL" id="QMT41305.1"/>
    </source>
</evidence>
<name>A0A7D7N4H7_9NEIS</name>
<organism evidence="2 3">
    <name type="scientific">Neisseria shayeganii</name>
    <dbReference type="NCBI Taxonomy" id="607712"/>
    <lineage>
        <taxon>Bacteria</taxon>
        <taxon>Pseudomonadati</taxon>
        <taxon>Pseudomonadota</taxon>
        <taxon>Betaproteobacteria</taxon>
        <taxon>Neisseriales</taxon>
        <taxon>Neisseriaceae</taxon>
        <taxon>Neisseria</taxon>
    </lineage>
</organism>
<proteinExistence type="predicted"/>
<reference evidence="2 3" key="1">
    <citation type="submission" date="2020-07" db="EMBL/GenBank/DDBJ databases">
        <title>Genomic diversity of species in the Neisseriaceae family.</title>
        <authorList>
            <person name="Vincent A.T."/>
            <person name="Bernet E."/>
            <person name="Veyrier F.J."/>
        </authorList>
    </citation>
    <scope>NUCLEOTIDE SEQUENCE [LARGE SCALE GENOMIC DNA]</scope>
    <source>
        <strain evidence="2 3">DSM 22244</strain>
    </source>
</reference>
<evidence type="ECO:0000313" key="3">
    <source>
        <dbReference type="Proteomes" id="UP000514752"/>
    </source>
</evidence>
<evidence type="ECO:0000256" key="1">
    <source>
        <dbReference type="SAM" id="SignalP"/>
    </source>
</evidence>
<dbReference type="KEGG" id="nsg:H3L94_04575"/>
<dbReference type="Proteomes" id="UP000514752">
    <property type="component" value="Chromosome"/>
</dbReference>
<sequence length="261" mass="29957">MRIKNMKSLFVFILSIMLMACSTDPELDIEKFSDDGIKDLHTVTPNRYGIDKHIYIYAAYDRQSIIDDYSGNPGCVIHIYNLESSSPLLGIPVDMALTRLNQMDTPNGAKWLFESSISSNYYFVGGGGRSIKSTWFKQGDLPTDFFNPFKVNLPEFYQDRNMEHSPVKTDLDECLQFFYDGGGKQTYTEKYHLDFLEKYREDVSLPYKRSDFEYLLKDEDNLVNLYSSSCDGSNILFLNNKAGLLFFVSSGRGKYPNPFCS</sequence>
<dbReference type="PROSITE" id="PS51257">
    <property type="entry name" value="PROKAR_LIPOPROTEIN"/>
    <property type="match status" value="1"/>
</dbReference>
<protein>
    <recommendedName>
        <fullName evidence="4">Lipoprotein</fullName>
    </recommendedName>
</protein>
<dbReference type="EMBL" id="CP059567">
    <property type="protein sequence ID" value="QMT41305.1"/>
    <property type="molecule type" value="Genomic_DNA"/>
</dbReference>
<dbReference type="AlphaFoldDB" id="A0A7D7N4H7"/>
<gene>
    <name evidence="2" type="ORF">H3L94_04575</name>
</gene>
<feature type="signal peptide" evidence="1">
    <location>
        <begin position="1"/>
        <end position="20"/>
    </location>
</feature>
<keyword evidence="1" id="KW-0732">Signal</keyword>
<accession>A0A7D7N4H7</accession>
<dbReference type="RefSeq" id="WP_182122847.1">
    <property type="nucleotide sequence ID" value="NZ_CP059567.1"/>
</dbReference>
<evidence type="ECO:0008006" key="4">
    <source>
        <dbReference type="Google" id="ProtNLM"/>
    </source>
</evidence>
<feature type="chain" id="PRO_5028079665" description="Lipoprotein" evidence="1">
    <location>
        <begin position="21"/>
        <end position="261"/>
    </location>
</feature>